<dbReference type="InterPro" id="IPR049326">
    <property type="entry name" value="Rhodopsin_dom_fungi"/>
</dbReference>
<feature type="transmembrane region" description="Helical" evidence="3">
    <location>
        <begin position="213"/>
        <end position="237"/>
    </location>
</feature>
<feature type="transmembrane region" description="Helical" evidence="3">
    <location>
        <begin position="138"/>
        <end position="156"/>
    </location>
</feature>
<feature type="transmembrane region" description="Helical" evidence="3">
    <location>
        <begin position="396"/>
        <end position="416"/>
    </location>
</feature>
<organism evidence="5 6">
    <name type="scientific">Aspergillus oryzae</name>
    <name type="common">Yellow koji mold</name>
    <dbReference type="NCBI Taxonomy" id="5062"/>
    <lineage>
        <taxon>Eukaryota</taxon>
        <taxon>Fungi</taxon>
        <taxon>Dikarya</taxon>
        <taxon>Ascomycota</taxon>
        <taxon>Pezizomycotina</taxon>
        <taxon>Eurotiomycetes</taxon>
        <taxon>Eurotiomycetidae</taxon>
        <taxon>Eurotiales</taxon>
        <taxon>Aspergillaceae</taxon>
        <taxon>Aspergillus</taxon>
        <taxon>Aspergillus subgen. Circumdati</taxon>
    </lineage>
</organism>
<dbReference type="Pfam" id="PF20684">
    <property type="entry name" value="Fung_rhodopsin"/>
    <property type="match status" value="1"/>
</dbReference>
<feature type="domain" description="Rhodopsin" evidence="4">
    <location>
        <begin position="43"/>
        <end position="281"/>
    </location>
</feature>
<evidence type="ECO:0000259" key="4">
    <source>
        <dbReference type="Pfam" id="PF20684"/>
    </source>
</evidence>
<gene>
    <name evidence="5" type="ORF">OAory_01071870</name>
</gene>
<dbReference type="Gene3D" id="1.20.1250.20">
    <property type="entry name" value="MFS general substrate transporter like domains"/>
    <property type="match status" value="1"/>
</dbReference>
<dbReference type="VEuPathDB" id="FungiDB:AO090120000025"/>
<feature type="transmembrane region" description="Helical" evidence="3">
    <location>
        <begin position="59"/>
        <end position="82"/>
    </location>
</feature>
<keyword evidence="3" id="KW-1133">Transmembrane helix</keyword>
<evidence type="ECO:0000313" key="5">
    <source>
        <dbReference type="EMBL" id="OOO05671.1"/>
    </source>
</evidence>
<feature type="transmembrane region" description="Helical" evidence="3">
    <location>
        <begin position="176"/>
        <end position="201"/>
    </location>
</feature>
<evidence type="ECO:0000256" key="2">
    <source>
        <dbReference type="SAM" id="MobiDB-lite"/>
    </source>
</evidence>
<feature type="transmembrane region" description="Helical" evidence="3">
    <location>
        <begin position="102"/>
        <end position="126"/>
    </location>
</feature>
<dbReference type="PANTHER" id="PTHR38794">
    <property type="entry name" value="INTEGRAL MEMBRANE PROTEIN"/>
    <property type="match status" value="1"/>
</dbReference>
<proteinExistence type="predicted"/>
<keyword evidence="3" id="KW-0812">Transmembrane</keyword>
<dbReference type="GO" id="GO:0022857">
    <property type="term" value="F:transmembrane transporter activity"/>
    <property type="evidence" value="ECO:0007669"/>
    <property type="project" value="InterPro"/>
</dbReference>
<feature type="region of interest" description="Disordered" evidence="2">
    <location>
        <begin position="309"/>
        <end position="331"/>
    </location>
</feature>
<dbReference type="GO" id="GO:0016020">
    <property type="term" value="C:membrane"/>
    <property type="evidence" value="ECO:0007669"/>
    <property type="project" value="UniProtKB-SubCell"/>
</dbReference>
<comment type="caution">
    <text evidence="5">The sequence shown here is derived from an EMBL/GenBank/DDBJ whole genome shotgun (WGS) entry which is preliminary data.</text>
</comment>
<reference evidence="5 6" key="1">
    <citation type="submission" date="2016-10" db="EMBL/GenBank/DDBJ databases">
        <title>Genome sequencing of Aspergillus oryzae BCC7051.</title>
        <authorList>
            <person name="Thammarongtham C."/>
            <person name="Vorapreeda T."/>
            <person name="Nookaew I."/>
            <person name="Srisuk T."/>
            <person name="Land M."/>
            <person name="Jeennor S."/>
            <person name="Laoteng K."/>
        </authorList>
    </citation>
    <scope>NUCLEOTIDE SEQUENCE [LARGE SCALE GENOMIC DNA]</scope>
    <source>
        <strain evidence="5 6">BCC7051</strain>
    </source>
</reference>
<evidence type="ECO:0000313" key="6">
    <source>
        <dbReference type="Proteomes" id="UP000190312"/>
    </source>
</evidence>
<sequence>MPANGTEVLPPLLLVTPEDHGPWVIIVSTILLIVAALTTIVTLVSRVRILRSLTWSDTFLIAATLLFVSQTACVNLASSSGIGKHRDTLSDVAFQSYDKFLYASHILSVLVLACSKVAIALLLISIKPFNTVLLACKMLLGLIGAWTITFTIALAIQYARSPWWSLSSSRYMDQEALYTGLAVTHILLDIGLVVLPMILMWKVQMSQWKCFQICALFGLRFLLIEISVPVLTILYIVSLRPVFHSVPLDEPWYILMPTLWFQLLQSASIICTCIPSLKRAFAELQTGMMAGIVSEFFELSVSGAQGTTDGSTSISGKQSANATGHSGFHSAGDRKWHLKGLRFSNHGRIGSGMNSDLFEAHDLFEAIAVFTLAPLIGTAIGRITGGFVVQYVSWRWCFYVISIAIFTIQIIGLILLRETYGPVLLKRKAARLRKSTQNPDLHTEQDRTSTHLNTNLIRPFCLLTTQPIIQALSLYLAYLNGTLYLMVATFHDV</sequence>
<dbReference type="SUPFAM" id="SSF103473">
    <property type="entry name" value="MFS general substrate transporter"/>
    <property type="match status" value="1"/>
</dbReference>
<feature type="transmembrane region" description="Helical" evidence="3">
    <location>
        <begin position="363"/>
        <end position="384"/>
    </location>
</feature>
<feature type="compositionally biased region" description="Polar residues" evidence="2">
    <location>
        <begin position="309"/>
        <end position="324"/>
    </location>
</feature>
<name>A0A1S9D9A4_ASPOZ</name>
<protein>
    <submittedName>
        <fullName evidence="5">Major facilitator superfamily MFS_1</fullName>
    </submittedName>
</protein>
<dbReference type="Pfam" id="PF07690">
    <property type="entry name" value="MFS_1"/>
    <property type="match status" value="1"/>
</dbReference>
<dbReference type="InterPro" id="IPR011701">
    <property type="entry name" value="MFS"/>
</dbReference>
<keyword evidence="3" id="KW-0472">Membrane</keyword>
<comment type="subcellular location">
    <subcellularLocation>
        <location evidence="1">Membrane</location>
        <topology evidence="1">Multi-pass membrane protein</topology>
    </subcellularLocation>
</comment>
<dbReference type="InterPro" id="IPR036259">
    <property type="entry name" value="MFS_trans_sf"/>
</dbReference>
<evidence type="ECO:0000256" key="1">
    <source>
        <dbReference type="ARBA" id="ARBA00004141"/>
    </source>
</evidence>
<dbReference type="Proteomes" id="UP000190312">
    <property type="component" value="Unassembled WGS sequence"/>
</dbReference>
<dbReference type="PANTHER" id="PTHR38794:SF3">
    <property type="entry name" value="INTEGRAL MEMBRANE PROTEIN"/>
    <property type="match status" value="1"/>
</dbReference>
<dbReference type="EMBL" id="MKZY01000009">
    <property type="protein sequence ID" value="OOO05671.1"/>
    <property type="molecule type" value="Genomic_DNA"/>
</dbReference>
<dbReference type="VEuPathDB" id="FungiDB:AO090701000532"/>
<feature type="transmembrane region" description="Helical" evidence="3">
    <location>
        <begin position="20"/>
        <end position="47"/>
    </location>
</feature>
<accession>A0A1S9D9A4</accession>
<dbReference type="OrthoDB" id="3918601at2759"/>
<dbReference type="AlphaFoldDB" id="A0A1S9D9A4"/>
<evidence type="ECO:0000256" key="3">
    <source>
        <dbReference type="SAM" id="Phobius"/>
    </source>
</evidence>